<organism evidence="2 3">
    <name type="scientific">Pseudomonas thivervalensis</name>
    <dbReference type="NCBI Taxonomy" id="86265"/>
    <lineage>
        <taxon>Bacteria</taxon>
        <taxon>Pseudomonadati</taxon>
        <taxon>Pseudomonadota</taxon>
        <taxon>Gammaproteobacteria</taxon>
        <taxon>Pseudomonadales</taxon>
        <taxon>Pseudomonadaceae</taxon>
        <taxon>Pseudomonas</taxon>
    </lineage>
</organism>
<reference evidence="3" key="1">
    <citation type="journal article" date="2021" name="Front. Microbiol.">
        <title>Genomic Analysis of the 1-Aminocyclopropane-1-Carboxylate Deaminase-Producing Pseudomonas thivervalensis SC5 Reveals Its Multifaceted Roles in Soil and in Beneficial Interactions With Plants.</title>
        <authorList>
            <person name="Nascimento F.X."/>
            <person name="Uron P."/>
            <person name="Glick B.R."/>
            <person name="Giachini A."/>
            <person name="Rossi M.J."/>
        </authorList>
    </citation>
    <scope>NUCLEOTIDE SEQUENCE [LARGE SCALE GENOMIC DNA]</scope>
    <source>
        <strain evidence="3">PLM3</strain>
    </source>
</reference>
<feature type="transmembrane region" description="Helical" evidence="1">
    <location>
        <begin position="46"/>
        <end position="68"/>
    </location>
</feature>
<evidence type="ECO:0000313" key="2">
    <source>
        <dbReference type="EMBL" id="AXA60680.1"/>
    </source>
</evidence>
<feature type="transmembrane region" description="Helical" evidence="1">
    <location>
        <begin position="198"/>
        <end position="218"/>
    </location>
</feature>
<dbReference type="EMBL" id="CP022202">
    <property type="protein sequence ID" value="AXA60680.1"/>
    <property type="molecule type" value="Genomic_DNA"/>
</dbReference>
<feature type="transmembrane region" description="Helical" evidence="1">
    <location>
        <begin position="126"/>
        <end position="148"/>
    </location>
</feature>
<feature type="transmembrane region" description="Helical" evidence="1">
    <location>
        <begin position="160"/>
        <end position="192"/>
    </location>
</feature>
<feature type="transmembrane region" description="Helical" evidence="1">
    <location>
        <begin position="393"/>
        <end position="412"/>
    </location>
</feature>
<evidence type="ECO:0000313" key="3">
    <source>
        <dbReference type="Proteomes" id="UP000251666"/>
    </source>
</evidence>
<evidence type="ECO:0000256" key="1">
    <source>
        <dbReference type="SAM" id="Phobius"/>
    </source>
</evidence>
<dbReference type="AlphaFoldDB" id="A0A2Z4ZAC0"/>
<feature type="transmembrane region" description="Helical" evidence="1">
    <location>
        <begin position="367"/>
        <end position="386"/>
    </location>
</feature>
<proteinExistence type="predicted"/>
<sequence>MYIFNNKTKTAALILVGPLGCYIAYQILFIGRYLNPEKYPLLTSTYMNSATIIDSVCALAVALLGFLLSRRLGLLDEFSPSLERISTLSLALITTGILGLLALSMYRVFGTLSPSYVVQNYHTYSFMVTNGAAWIVLAMYSALLLQLINMYFSGVTLKNGIFLLLSLLIVSFSGGRGILILFALMFIVMLMFQRVSLLKFLIASTLAVASMGVSYAIVTSMRAPSAPSETMSRVEKIAGKEATQVGVGKSVAVDPTNSFEDLNYNAAFISEDVLSAIQNNKIEPRAYAIEDAMTLFIPRQLMPSKPISTAETRALYPKVASRGTNITFPLKANMLMHLGGWAFYTDWIVVVICQSLMILGISRRTSAPSILGFAMLFCGIGFTLIARGGIFNARLLVIVLCIFAAYAGYRALLHIQTALYASRRGRLAGPPSAT</sequence>
<keyword evidence="3" id="KW-1185">Reference proteome</keyword>
<dbReference type="KEGG" id="pthv:CE140_11725"/>
<feature type="transmembrane region" description="Helical" evidence="1">
    <location>
        <begin position="88"/>
        <end position="106"/>
    </location>
</feature>
<keyword evidence="1" id="KW-0812">Transmembrane</keyword>
<name>A0A2Z4ZAC0_9PSED</name>
<gene>
    <name evidence="2" type="ORF">CEQ51_11570</name>
</gene>
<feature type="transmembrane region" description="Helical" evidence="1">
    <location>
        <begin position="341"/>
        <end position="361"/>
    </location>
</feature>
<accession>A0A2Z4ZAC0</accession>
<dbReference type="Proteomes" id="UP000251666">
    <property type="component" value="Chromosome"/>
</dbReference>
<evidence type="ECO:0008006" key="4">
    <source>
        <dbReference type="Google" id="ProtNLM"/>
    </source>
</evidence>
<feature type="transmembrane region" description="Helical" evidence="1">
    <location>
        <begin position="12"/>
        <end position="34"/>
    </location>
</feature>
<protein>
    <recommendedName>
        <fullName evidence="4">Oligosaccharide repeat unit polymerase</fullName>
    </recommendedName>
</protein>
<keyword evidence="1" id="KW-0472">Membrane</keyword>
<dbReference type="RefSeq" id="WP_053183028.1">
    <property type="nucleotide sequence ID" value="NZ_CP022201.1"/>
</dbReference>
<keyword evidence="1" id="KW-1133">Transmembrane helix</keyword>